<accession>A0AB34KT80</accession>
<dbReference type="Proteomes" id="UP000803884">
    <property type="component" value="Unassembled WGS sequence"/>
</dbReference>
<dbReference type="FunFam" id="1.25.40.10:FF:000451">
    <property type="entry name" value="mRNA splicing protein (Prp39), putative"/>
    <property type="match status" value="1"/>
</dbReference>
<dbReference type="Pfam" id="PF23241">
    <property type="entry name" value="HAT_PRP39_C"/>
    <property type="match status" value="1"/>
</dbReference>
<organism evidence="7 8">
    <name type="scientific">Cladosporium halotolerans</name>
    <dbReference type="NCBI Taxonomy" id="1052096"/>
    <lineage>
        <taxon>Eukaryota</taxon>
        <taxon>Fungi</taxon>
        <taxon>Dikarya</taxon>
        <taxon>Ascomycota</taxon>
        <taxon>Pezizomycotina</taxon>
        <taxon>Dothideomycetes</taxon>
        <taxon>Dothideomycetidae</taxon>
        <taxon>Cladosporiales</taxon>
        <taxon>Cladosporiaceae</taxon>
        <taxon>Cladosporium</taxon>
    </lineage>
</organism>
<dbReference type="PANTHER" id="PTHR17204">
    <property type="entry name" value="PRE-MRNA PROCESSING PROTEIN PRP39-RELATED"/>
    <property type="match status" value="1"/>
</dbReference>
<evidence type="ECO:0000313" key="8">
    <source>
        <dbReference type="Proteomes" id="UP000803884"/>
    </source>
</evidence>
<dbReference type="GO" id="GO:0000243">
    <property type="term" value="C:commitment complex"/>
    <property type="evidence" value="ECO:0007669"/>
    <property type="project" value="TreeGrafter"/>
</dbReference>
<comment type="subcellular location">
    <subcellularLocation>
        <location evidence="1">Nucleus</location>
    </subcellularLocation>
</comment>
<dbReference type="AlphaFoldDB" id="A0AB34KT80"/>
<dbReference type="InterPro" id="IPR059164">
    <property type="entry name" value="HAT_PRP39_C"/>
</dbReference>
<evidence type="ECO:0000256" key="3">
    <source>
        <dbReference type="ARBA" id="ARBA00022737"/>
    </source>
</evidence>
<dbReference type="PANTHER" id="PTHR17204:SF5">
    <property type="entry name" value="PRE-MRNA-PROCESSING FACTOR 39"/>
    <property type="match status" value="1"/>
</dbReference>
<dbReference type="GeneID" id="96004346"/>
<dbReference type="RefSeq" id="XP_069231324.1">
    <property type="nucleotide sequence ID" value="XM_069371508.1"/>
</dbReference>
<comment type="similarity">
    <text evidence="6">Belongs to the PRP39 family.</text>
</comment>
<dbReference type="GO" id="GO:0000395">
    <property type="term" value="P:mRNA 5'-splice site recognition"/>
    <property type="evidence" value="ECO:0007669"/>
    <property type="project" value="TreeGrafter"/>
</dbReference>
<dbReference type="InterPro" id="IPR011990">
    <property type="entry name" value="TPR-like_helical_dom_sf"/>
</dbReference>
<keyword evidence="2" id="KW-0507">mRNA processing</keyword>
<evidence type="ECO:0000256" key="2">
    <source>
        <dbReference type="ARBA" id="ARBA00022664"/>
    </source>
</evidence>
<dbReference type="GO" id="GO:0030627">
    <property type="term" value="F:pre-mRNA 5'-splice site binding"/>
    <property type="evidence" value="ECO:0007669"/>
    <property type="project" value="TreeGrafter"/>
</dbReference>
<sequence length="603" mass="69082">MPPTFTCRSPMQVRRRASQGWLAGWPAPAQLESLASALVSALFLALRNIRVVSLTVAATAPSHASGKTTLHKMIDFSFSDDAELQKLSAQVASDPEEFEHWEKLVRAAEAQEGGLNRNSSPQAIASTREAYDRFLARYPLFYGFWKRYADMEFAIAGTEAAEMVYERGVASIGISVDLWTNYCGFKVETNHESDLIRELFERGAESCGQDFLAHPFWDKYIEFEERLEEQNRIFDILSRVIHLPLHQYSRYFERYNSISKQQPIGKLAAPEVLAQLQGEAQQISGNPADVEREVRTKIEAIHWEIFSQTQAEVTKRWTYEQGIKRPYYHVTELDEEQLTNWGKYLDSEEAEGDYSRIKFLYERCLVTAANYDELWFRYARWLAAQKGKQEEVRNAYERASCIYIPIAQPAIRLAYANFEESQGRPDVANDIHEAILMHIPSHLETIRSLVNLHRRQYGVDAAVEVLRRYTEDGNCTPQTRGALVAEWARILWRCRNDTAGARKLFQSAQNQFLDSQPFWSSWLMFEIEQPSNEAEESAAHERIRAVHQAIRSKSTLPPELIKSLSSQYTRYLEERGGKDAIAELLKLDLELNGPASIQKVSGA</sequence>
<proteinExistence type="inferred from homology"/>
<evidence type="ECO:0000256" key="1">
    <source>
        <dbReference type="ARBA" id="ARBA00004123"/>
    </source>
</evidence>
<gene>
    <name evidence="7" type="ORF">WHR41_02902</name>
</gene>
<dbReference type="Pfam" id="PF23240">
    <property type="entry name" value="HAT_PRP39_N"/>
    <property type="match status" value="1"/>
</dbReference>
<dbReference type="InterPro" id="IPR003107">
    <property type="entry name" value="HAT"/>
</dbReference>
<protein>
    <recommendedName>
        <fullName evidence="9">Pre-mRNA-processing factor 39</fullName>
    </recommendedName>
</protein>
<keyword evidence="8" id="KW-1185">Reference proteome</keyword>
<dbReference type="GO" id="GO:0071004">
    <property type="term" value="C:U2-type prespliceosome"/>
    <property type="evidence" value="ECO:0007669"/>
    <property type="project" value="TreeGrafter"/>
</dbReference>
<keyword evidence="4" id="KW-0508">mRNA splicing</keyword>
<dbReference type="SUPFAM" id="SSF48452">
    <property type="entry name" value="TPR-like"/>
    <property type="match status" value="1"/>
</dbReference>
<evidence type="ECO:0000256" key="5">
    <source>
        <dbReference type="ARBA" id="ARBA00023242"/>
    </source>
</evidence>
<keyword evidence="5" id="KW-0539">Nucleus</keyword>
<dbReference type="SMART" id="SM00386">
    <property type="entry name" value="HAT"/>
    <property type="match status" value="6"/>
</dbReference>
<evidence type="ECO:0008006" key="9">
    <source>
        <dbReference type="Google" id="ProtNLM"/>
    </source>
</evidence>
<evidence type="ECO:0000256" key="4">
    <source>
        <dbReference type="ARBA" id="ARBA00023187"/>
    </source>
</evidence>
<dbReference type="EMBL" id="JAAQHG020000007">
    <property type="protein sequence ID" value="KAL1588219.1"/>
    <property type="molecule type" value="Genomic_DNA"/>
</dbReference>
<dbReference type="Gene3D" id="1.25.40.10">
    <property type="entry name" value="Tetratricopeptide repeat domain"/>
    <property type="match status" value="2"/>
</dbReference>
<reference evidence="7 8" key="1">
    <citation type="journal article" date="2020" name="Microbiol. Resour. Announc.">
        <title>Draft Genome Sequence of a Cladosporium Species Isolated from the Mesophotic Ascidian Didemnum maculosum.</title>
        <authorList>
            <person name="Gioti A."/>
            <person name="Siaperas R."/>
            <person name="Nikolaivits E."/>
            <person name="Le Goff G."/>
            <person name="Ouazzani J."/>
            <person name="Kotoulas G."/>
            <person name="Topakas E."/>
        </authorList>
    </citation>
    <scope>NUCLEOTIDE SEQUENCE [LARGE SCALE GENOMIC DNA]</scope>
    <source>
        <strain evidence="7 8">TM138-S3</strain>
    </source>
</reference>
<name>A0AB34KT80_9PEZI</name>
<keyword evidence="3" id="KW-0677">Repeat</keyword>
<comment type="caution">
    <text evidence="7">The sequence shown here is derived from an EMBL/GenBank/DDBJ whole genome shotgun (WGS) entry which is preliminary data.</text>
</comment>
<evidence type="ECO:0000256" key="6">
    <source>
        <dbReference type="ARBA" id="ARBA00038019"/>
    </source>
</evidence>
<evidence type="ECO:0000313" key="7">
    <source>
        <dbReference type="EMBL" id="KAL1588219.1"/>
    </source>
</evidence>
<dbReference type="GO" id="GO:0005685">
    <property type="term" value="C:U1 snRNP"/>
    <property type="evidence" value="ECO:0007669"/>
    <property type="project" value="TreeGrafter"/>
</dbReference>
<dbReference type="FunFam" id="1.25.40.10:FF:000064">
    <property type="entry name" value="Putative pre-mrna-processing factor 39"/>
    <property type="match status" value="1"/>
</dbReference>